<reference evidence="7" key="1">
    <citation type="submission" date="2025-08" db="UniProtKB">
        <authorList>
            <consortium name="RefSeq"/>
        </authorList>
    </citation>
    <scope>IDENTIFICATION</scope>
    <source>
        <strain evidence="7">OHB3-1</strain>
    </source>
</reference>
<evidence type="ECO:0000256" key="2">
    <source>
        <dbReference type="ARBA" id="ARBA00022980"/>
    </source>
</evidence>
<evidence type="ECO:0000313" key="6">
    <source>
        <dbReference type="Proteomes" id="UP000504603"/>
    </source>
</evidence>
<feature type="compositionally biased region" description="Basic and acidic residues" evidence="5">
    <location>
        <begin position="184"/>
        <end position="201"/>
    </location>
</feature>
<keyword evidence="2" id="KW-0689">Ribosomal protein</keyword>
<keyword evidence="6" id="KW-1185">Reference proteome</keyword>
<dbReference type="Pfam" id="PF00830">
    <property type="entry name" value="Ribosomal_L28"/>
    <property type="match status" value="1"/>
</dbReference>
<dbReference type="HAMAP" id="MF_00373">
    <property type="entry name" value="Ribosomal_bL28"/>
    <property type="match status" value="1"/>
</dbReference>
<organism evidence="6 7">
    <name type="scientific">Momordica charantia</name>
    <name type="common">Bitter gourd</name>
    <name type="synonym">Balsam pear</name>
    <dbReference type="NCBI Taxonomy" id="3673"/>
    <lineage>
        <taxon>Eukaryota</taxon>
        <taxon>Viridiplantae</taxon>
        <taxon>Streptophyta</taxon>
        <taxon>Embryophyta</taxon>
        <taxon>Tracheophyta</taxon>
        <taxon>Spermatophyta</taxon>
        <taxon>Magnoliopsida</taxon>
        <taxon>eudicotyledons</taxon>
        <taxon>Gunneridae</taxon>
        <taxon>Pentapetalae</taxon>
        <taxon>rosids</taxon>
        <taxon>fabids</taxon>
        <taxon>Cucurbitales</taxon>
        <taxon>Cucurbitaceae</taxon>
        <taxon>Momordiceae</taxon>
        <taxon>Momordica</taxon>
    </lineage>
</organism>
<dbReference type="GeneID" id="111014872"/>
<gene>
    <name evidence="7" type="primary">LOC111014872</name>
</gene>
<evidence type="ECO:0000256" key="4">
    <source>
        <dbReference type="ARBA" id="ARBA00035269"/>
    </source>
</evidence>
<dbReference type="Proteomes" id="UP000504603">
    <property type="component" value="Unplaced"/>
</dbReference>
<evidence type="ECO:0000256" key="5">
    <source>
        <dbReference type="SAM" id="MobiDB-lite"/>
    </source>
</evidence>
<dbReference type="SUPFAM" id="SSF143800">
    <property type="entry name" value="L28p-like"/>
    <property type="match status" value="1"/>
</dbReference>
<comment type="similarity">
    <text evidence="1">Belongs to the bacterial ribosomal protein bL28 family.</text>
</comment>
<dbReference type="Gene3D" id="2.30.170.40">
    <property type="entry name" value="Ribosomal protein L28/L24"/>
    <property type="match status" value="1"/>
</dbReference>
<dbReference type="GO" id="GO:0005762">
    <property type="term" value="C:mitochondrial large ribosomal subunit"/>
    <property type="evidence" value="ECO:0007669"/>
    <property type="project" value="TreeGrafter"/>
</dbReference>
<protein>
    <recommendedName>
        <fullName evidence="4">Large ribosomal subunit protein bL28m</fullName>
    </recommendedName>
</protein>
<dbReference type="KEGG" id="mcha:111014872"/>
<dbReference type="GO" id="GO:0003735">
    <property type="term" value="F:structural constituent of ribosome"/>
    <property type="evidence" value="ECO:0007669"/>
    <property type="project" value="InterPro"/>
</dbReference>
<dbReference type="PANTHER" id="PTHR13528">
    <property type="entry name" value="39S RIBOSOMAL PROTEIN L28, MITOCHONDRIAL"/>
    <property type="match status" value="1"/>
</dbReference>
<evidence type="ECO:0000313" key="7">
    <source>
        <dbReference type="RefSeq" id="XP_022145425.1"/>
    </source>
</evidence>
<proteinExistence type="inferred from homology"/>
<dbReference type="PANTHER" id="PTHR13528:SF2">
    <property type="entry name" value="LARGE RIBOSOMAL SUBUNIT PROTEIN BL28M"/>
    <property type="match status" value="1"/>
</dbReference>
<feature type="region of interest" description="Disordered" evidence="5">
    <location>
        <begin position="169"/>
        <end position="221"/>
    </location>
</feature>
<dbReference type="InterPro" id="IPR037147">
    <property type="entry name" value="Ribosomal_bL28_sf"/>
</dbReference>
<evidence type="ECO:0000256" key="1">
    <source>
        <dbReference type="ARBA" id="ARBA00008760"/>
    </source>
</evidence>
<sequence>MAFRGKEMMKKVLKKVGEINLAPGVKESLKKCIPDSKVVMNRAKRGIFAGRHIQFGNRVSEDGGNKSRRTWKPNVQEKRLFSYILDRHIRVKVTTHALRCIDKVGGIDEYLLKTPYHKMDTEIGLFWKAKITKLYEELGQMEVVFFSPEDEAKFEQGFRELKLAERAARKEARRQTYGSSSNHDQIEEGRADRHGTGKEAADGSEGGSHGDDGSQQWVANA</sequence>
<dbReference type="AlphaFoldDB" id="A0A6J1CUG4"/>
<name>A0A6J1CUG4_MOMCH</name>
<keyword evidence="3" id="KW-0687">Ribonucleoprotein</keyword>
<evidence type="ECO:0000256" key="3">
    <source>
        <dbReference type="ARBA" id="ARBA00023274"/>
    </source>
</evidence>
<dbReference type="RefSeq" id="XP_022145425.1">
    <property type="nucleotide sequence ID" value="XM_022289733.1"/>
</dbReference>
<dbReference type="OrthoDB" id="361870at2759"/>
<dbReference type="FunFam" id="2.30.170.40:FF:000003">
    <property type="entry name" value="54S ribosomal protein L24"/>
    <property type="match status" value="1"/>
</dbReference>
<accession>A0A6J1CUG4</accession>
<dbReference type="InterPro" id="IPR034704">
    <property type="entry name" value="Ribosomal_bL28/bL31-like_sf"/>
</dbReference>
<dbReference type="InterPro" id="IPR026569">
    <property type="entry name" value="Ribosomal_bL28"/>
</dbReference>